<feature type="domain" description="Gnk2-homologous" evidence="21">
    <location>
        <begin position="31"/>
        <end position="134"/>
    </location>
</feature>
<dbReference type="InterPro" id="IPR008271">
    <property type="entry name" value="Ser/Thr_kinase_AS"/>
</dbReference>
<dbReference type="InterPro" id="IPR001245">
    <property type="entry name" value="Ser-Thr/Tyr_kinase_cat_dom"/>
</dbReference>
<evidence type="ECO:0000256" key="11">
    <source>
        <dbReference type="ARBA" id="ARBA00022989"/>
    </source>
</evidence>
<evidence type="ECO:0000256" key="18">
    <source>
        <dbReference type="SAM" id="Phobius"/>
    </source>
</evidence>
<sequence>MTTVSSKLLFSFYSVLFIIIIVSQAQGQPNFLRNYCINNNGNYTANSTYQNNLSTLLSNLTSNTEINYGFYNFSYGQNTDKVNAVGLCRGDVKPDVCRSCLNDSRVLLTKLCPNQKEAIGWYVDCMLRYSNRSIFGVMEASPSYLKWTLKNATEVDQFNQVLGNLMRKLKEIAASSDSRRKFATANATLNFETTYGLVQCTPDLSQQDCNDCLERAISEIPIYFNNKVGGIVLKPSCNIRHEIYSFYDPTPVIDPGETSPSEEEKSKSSHTTIAIVVPTVVVVVASLLIFICICVRKRKAKINLEDIEDDNNDIEIAESLLFNFETLRVATSNFSEANKLGHGGFGIVYQGILAGGQVIAIKRLSTNSGQGDIEFKNEVLLVAKLQHRNLVRLLGFCLEGRERLLVYEYVPNKSLDYFIFDPIKKAQLDWERRYKIIGGIARGLLYLHQDSQLRIIHRDLKAGNILLDEKLNPKISDFGIARLLLVDQTQVNTNKIVGTYGYMAPEYVMFGEFSIKSDVFSFGVLVLEIISGQKACHVFHAQRSEDLLSFAWRNWREGTITNIIDPSLSNGSRNEIMRCIHIALLCVQENLVERPIMATVVLMLSSYYITLAVPLEPASIVGGRSRSLPVRDMQFEGESRNHASITDPYPR</sequence>
<evidence type="ECO:0000256" key="4">
    <source>
        <dbReference type="ARBA" id="ARBA00022679"/>
    </source>
</evidence>
<evidence type="ECO:0000256" key="14">
    <source>
        <dbReference type="ARBA" id="ARBA00023180"/>
    </source>
</evidence>
<dbReference type="PANTHER" id="PTHR27002:SF1050">
    <property type="entry name" value="CYSTEINE-RICH RECEPTOR-LIKE PROTEIN KINASE 5"/>
    <property type="match status" value="1"/>
</dbReference>
<evidence type="ECO:0000256" key="13">
    <source>
        <dbReference type="ARBA" id="ARBA00023170"/>
    </source>
</evidence>
<dbReference type="GO" id="GO:0004674">
    <property type="term" value="F:protein serine/threonine kinase activity"/>
    <property type="evidence" value="ECO:0007669"/>
    <property type="project" value="UniProtKB-KW"/>
</dbReference>
<dbReference type="OrthoDB" id="4062651at2759"/>
<evidence type="ECO:0000256" key="5">
    <source>
        <dbReference type="ARBA" id="ARBA00022692"/>
    </source>
</evidence>
<evidence type="ECO:0000256" key="2">
    <source>
        <dbReference type="ARBA" id="ARBA00022527"/>
    </source>
</evidence>
<dbReference type="Gene3D" id="1.10.510.10">
    <property type="entry name" value="Transferase(Phosphotransferase) domain 1"/>
    <property type="match status" value="1"/>
</dbReference>
<dbReference type="AlphaFoldDB" id="A0A396JX30"/>
<dbReference type="FunFam" id="3.30.200.20:FF:000142">
    <property type="entry name" value="Cysteine-rich receptor-like protein kinase 10"/>
    <property type="match status" value="1"/>
</dbReference>
<feature type="domain" description="Gnk2-homologous" evidence="21">
    <location>
        <begin position="140"/>
        <end position="246"/>
    </location>
</feature>
<dbReference type="PROSITE" id="PS50011">
    <property type="entry name" value="PROTEIN_KINASE_DOM"/>
    <property type="match status" value="1"/>
</dbReference>
<dbReference type="Gene3D" id="3.30.430.20">
    <property type="entry name" value="Gnk2 domain, C-X8-C-X2-C motif"/>
    <property type="match status" value="2"/>
</dbReference>
<keyword evidence="13" id="KW-0675">Receptor</keyword>
<comment type="catalytic activity">
    <reaction evidence="16">
        <text>L-threonyl-[protein] + ATP = O-phospho-L-threonyl-[protein] + ADP + H(+)</text>
        <dbReference type="Rhea" id="RHEA:46608"/>
        <dbReference type="Rhea" id="RHEA-COMP:11060"/>
        <dbReference type="Rhea" id="RHEA-COMP:11605"/>
        <dbReference type="ChEBI" id="CHEBI:15378"/>
        <dbReference type="ChEBI" id="CHEBI:30013"/>
        <dbReference type="ChEBI" id="CHEBI:30616"/>
        <dbReference type="ChEBI" id="CHEBI:61977"/>
        <dbReference type="ChEBI" id="CHEBI:456216"/>
    </reaction>
</comment>
<dbReference type="Pfam" id="PF07714">
    <property type="entry name" value="PK_Tyr_Ser-Thr"/>
    <property type="match status" value="1"/>
</dbReference>
<dbReference type="Proteomes" id="UP000265566">
    <property type="component" value="Chromosome 1"/>
</dbReference>
<keyword evidence="12 18" id="KW-0472">Membrane</keyword>
<proteinExistence type="predicted"/>
<dbReference type="PROSITE" id="PS51473">
    <property type="entry name" value="GNK2"/>
    <property type="match status" value="2"/>
</dbReference>
<keyword evidence="7" id="KW-0677">Repeat</keyword>
<evidence type="ECO:0000256" key="3">
    <source>
        <dbReference type="ARBA" id="ARBA00022553"/>
    </source>
</evidence>
<protein>
    <recommendedName>
        <fullName evidence="23">Cysteine-rich receptor-kinase-like protein</fullName>
    </recommendedName>
</protein>
<evidence type="ECO:0000259" key="20">
    <source>
        <dbReference type="PROSITE" id="PS50011"/>
    </source>
</evidence>
<dbReference type="InterPro" id="IPR038408">
    <property type="entry name" value="GNK2_sf"/>
</dbReference>
<evidence type="ECO:0000256" key="1">
    <source>
        <dbReference type="ARBA" id="ARBA00004167"/>
    </source>
</evidence>
<dbReference type="InterPro" id="IPR017441">
    <property type="entry name" value="Protein_kinase_ATP_BS"/>
</dbReference>
<evidence type="ECO:0000256" key="8">
    <source>
        <dbReference type="ARBA" id="ARBA00022741"/>
    </source>
</evidence>
<dbReference type="Gene3D" id="3.30.200.20">
    <property type="entry name" value="Phosphorylase Kinase, domain 1"/>
    <property type="match status" value="1"/>
</dbReference>
<dbReference type="SMART" id="SM00220">
    <property type="entry name" value="S_TKc"/>
    <property type="match status" value="1"/>
</dbReference>
<dbReference type="CDD" id="cd14066">
    <property type="entry name" value="STKc_IRAK"/>
    <property type="match status" value="1"/>
</dbReference>
<dbReference type="InterPro" id="IPR011009">
    <property type="entry name" value="Kinase-like_dom_sf"/>
</dbReference>
<keyword evidence="4 22" id="KW-0808">Transferase</keyword>
<dbReference type="FunFam" id="1.10.510.10:FF:000129">
    <property type="entry name" value="cysteine-rich receptor-like protein kinase 10"/>
    <property type="match status" value="1"/>
</dbReference>
<evidence type="ECO:0000256" key="17">
    <source>
        <dbReference type="PROSITE-ProRule" id="PRU10141"/>
    </source>
</evidence>
<dbReference type="CDD" id="cd23509">
    <property type="entry name" value="Gnk2-like"/>
    <property type="match status" value="2"/>
</dbReference>
<gene>
    <name evidence="22" type="ORF">MtrunA17_Chr1g0206461</name>
</gene>
<dbReference type="InterPro" id="IPR002902">
    <property type="entry name" value="GNK2"/>
</dbReference>
<name>A0A396JX30_MEDTR</name>
<feature type="chain" id="PRO_5017230466" description="Cysteine-rich receptor-kinase-like protein" evidence="19">
    <location>
        <begin position="28"/>
        <end position="651"/>
    </location>
</feature>
<feature type="transmembrane region" description="Helical" evidence="18">
    <location>
        <begin position="273"/>
        <end position="295"/>
    </location>
</feature>
<keyword evidence="2" id="KW-0723">Serine/threonine-protein kinase</keyword>
<dbReference type="SUPFAM" id="SSF56112">
    <property type="entry name" value="Protein kinase-like (PK-like)"/>
    <property type="match status" value="1"/>
</dbReference>
<dbReference type="Pfam" id="PF01657">
    <property type="entry name" value="Stress-antifung"/>
    <property type="match status" value="2"/>
</dbReference>
<keyword evidence="5 18" id="KW-0812">Transmembrane</keyword>
<keyword evidence="9" id="KW-0418">Kinase</keyword>
<dbReference type="FunFam" id="3.30.430.20:FF:000003">
    <property type="entry name" value="Cysteine-rich RLK (RECEPTOR-like protein kinase) 10"/>
    <property type="match status" value="1"/>
</dbReference>
<evidence type="ECO:0000256" key="7">
    <source>
        <dbReference type="ARBA" id="ARBA00022737"/>
    </source>
</evidence>
<dbReference type="FunFam" id="3.30.430.20:FF:000002">
    <property type="entry name" value="Cysteine-rich receptor-like protein kinase 10"/>
    <property type="match status" value="1"/>
</dbReference>
<dbReference type="PROSITE" id="PS00108">
    <property type="entry name" value="PROTEIN_KINASE_ST"/>
    <property type="match status" value="1"/>
</dbReference>
<keyword evidence="14" id="KW-0325">Glycoprotein</keyword>
<organism evidence="22">
    <name type="scientific">Medicago truncatula</name>
    <name type="common">Barrel medic</name>
    <name type="synonym">Medicago tribuloides</name>
    <dbReference type="NCBI Taxonomy" id="3880"/>
    <lineage>
        <taxon>Eukaryota</taxon>
        <taxon>Viridiplantae</taxon>
        <taxon>Streptophyta</taxon>
        <taxon>Embryophyta</taxon>
        <taxon>Tracheophyta</taxon>
        <taxon>Spermatophyta</taxon>
        <taxon>Magnoliopsida</taxon>
        <taxon>eudicotyledons</taxon>
        <taxon>Gunneridae</taxon>
        <taxon>Pentapetalae</taxon>
        <taxon>rosids</taxon>
        <taxon>fabids</taxon>
        <taxon>Fabales</taxon>
        <taxon>Fabaceae</taxon>
        <taxon>Papilionoideae</taxon>
        <taxon>50 kb inversion clade</taxon>
        <taxon>NPAAA clade</taxon>
        <taxon>Hologalegina</taxon>
        <taxon>IRL clade</taxon>
        <taxon>Trifolieae</taxon>
        <taxon>Medicago</taxon>
    </lineage>
</organism>
<evidence type="ECO:0000256" key="9">
    <source>
        <dbReference type="ARBA" id="ARBA00022777"/>
    </source>
</evidence>
<feature type="signal peptide" evidence="19">
    <location>
        <begin position="1"/>
        <end position="27"/>
    </location>
</feature>
<comment type="caution">
    <text evidence="22">The sequence shown here is derived from an EMBL/GenBank/DDBJ whole genome shotgun (WGS) entry which is preliminary data.</text>
</comment>
<accession>A0A396JX30</accession>
<dbReference type="GO" id="GO:0005524">
    <property type="term" value="F:ATP binding"/>
    <property type="evidence" value="ECO:0007669"/>
    <property type="project" value="UniProtKB-UniRule"/>
</dbReference>
<keyword evidence="8 17" id="KW-0547">Nucleotide-binding</keyword>
<evidence type="ECO:0000313" key="22">
    <source>
        <dbReference type="EMBL" id="RHN82122.1"/>
    </source>
</evidence>
<keyword evidence="11 18" id="KW-1133">Transmembrane helix</keyword>
<evidence type="ECO:0000256" key="6">
    <source>
        <dbReference type="ARBA" id="ARBA00022729"/>
    </source>
</evidence>
<keyword evidence="6 19" id="KW-0732">Signal</keyword>
<evidence type="ECO:0000256" key="12">
    <source>
        <dbReference type="ARBA" id="ARBA00023136"/>
    </source>
</evidence>
<evidence type="ECO:0000259" key="21">
    <source>
        <dbReference type="PROSITE" id="PS51473"/>
    </source>
</evidence>
<keyword evidence="10 17" id="KW-0067">ATP-binding</keyword>
<dbReference type="Gramene" id="rna6248">
    <property type="protein sequence ID" value="RHN82122.1"/>
    <property type="gene ID" value="gene6248"/>
</dbReference>
<dbReference type="InterPro" id="IPR000719">
    <property type="entry name" value="Prot_kinase_dom"/>
</dbReference>
<evidence type="ECO:0000256" key="19">
    <source>
        <dbReference type="SAM" id="SignalP"/>
    </source>
</evidence>
<dbReference type="GO" id="GO:0016020">
    <property type="term" value="C:membrane"/>
    <property type="evidence" value="ECO:0007669"/>
    <property type="project" value="UniProtKB-SubCell"/>
</dbReference>
<comment type="subcellular location">
    <subcellularLocation>
        <location evidence="1">Membrane</location>
        <topology evidence="1">Single-pass membrane protein</topology>
    </subcellularLocation>
</comment>
<keyword evidence="3" id="KW-0597">Phosphoprotein</keyword>
<evidence type="ECO:0000256" key="16">
    <source>
        <dbReference type="ARBA" id="ARBA00047951"/>
    </source>
</evidence>
<feature type="domain" description="Protein kinase" evidence="20">
    <location>
        <begin position="334"/>
        <end position="608"/>
    </location>
</feature>
<evidence type="ECO:0000256" key="10">
    <source>
        <dbReference type="ARBA" id="ARBA00022840"/>
    </source>
</evidence>
<feature type="binding site" evidence="17">
    <location>
        <position position="362"/>
    </location>
    <ligand>
        <name>ATP</name>
        <dbReference type="ChEBI" id="CHEBI:30616"/>
    </ligand>
</feature>
<dbReference type="PROSITE" id="PS00107">
    <property type="entry name" value="PROTEIN_KINASE_ATP"/>
    <property type="match status" value="1"/>
</dbReference>
<dbReference type="PANTHER" id="PTHR27002">
    <property type="entry name" value="RECEPTOR-LIKE SERINE/THREONINE-PROTEIN KINASE SD1-8"/>
    <property type="match status" value="1"/>
</dbReference>
<evidence type="ECO:0000256" key="15">
    <source>
        <dbReference type="ARBA" id="ARBA00047558"/>
    </source>
</evidence>
<dbReference type="EMBL" id="PSQE01000001">
    <property type="protein sequence ID" value="RHN82122.1"/>
    <property type="molecule type" value="Genomic_DNA"/>
</dbReference>
<comment type="catalytic activity">
    <reaction evidence="15">
        <text>L-seryl-[protein] + ATP = O-phospho-L-seryl-[protein] + ADP + H(+)</text>
        <dbReference type="Rhea" id="RHEA:17989"/>
        <dbReference type="Rhea" id="RHEA-COMP:9863"/>
        <dbReference type="Rhea" id="RHEA-COMP:11604"/>
        <dbReference type="ChEBI" id="CHEBI:15378"/>
        <dbReference type="ChEBI" id="CHEBI:29999"/>
        <dbReference type="ChEBI" id="CHEBI:30616"/>
        <dbReference type="ChEBI" id="CHEBI:83421"/>
        <dbReference type="ChEBI" id="CHEBI:456216"/>
    </reaction>
</comment>
<reference evidence="22" key="1">
    <citation type="journal article" date="2018" name="Nat. Plants">
        <title>Whole-genome landscape of Medicago truncatula symbiotic genes.</title>
        <authorList>
            <person name="Pecrix Y."/>
            <person name="Gamas P."/>
            <person name="Carrere S."/>
        </authorList>
    </citation>
    <scope>NUCLEOTIDE SEQUENCE</scope>
    <source>
        <tissue evidence="22">Leaves</tissue>
    </source>
</reference>
<evidence type="ECO:0008006" key="23">
    <source>
        <dbReference type="Google" id="ProtNLM"/>
    </source>
</evidence>
<dbReference type="GO" id="GO:0006979">
    <property type="term" value="P:response to oxidative stress"/>
    <property type="evidence" value="ECO:0007669"/>
    <property type="project" value="UniProtKB-ARBA"/>
</dbReference>